<evidence type="ECO:0000313" key="3">
    <source>
        <dbReference type="Proteomes" id="UP000642070"/>
    </source>
</evidence>
<evidence type="ECO:0000313" key="2">
    <source>
        <dbReference type="EMBL" id="GGM55751.1"/>
    </source>
</evidence>
<evidence type="ECO:0000256" key="1">
    <source>
        <dbReference type="SAM" id="MobiDB-lite"/>
    </source>
</evidence>
<organism evidence="2 3">
    <name type="scientific">Dactylosporangium sucinum</name>
    <dbReference type="NCBI Taxonomy" id="1424081"/>
    <lineage>
        <taxon>Bacteria</taxon>
        <taxon>Bacillati</taxon>
        <taxon>Actinomycetota</taxon>
        <taxon>Actinomycetes</taxon>
        <taxon>Micromonosporales</taxon>
        <taxon>Micromonosporaceae</taxon>
        <taxon>Dactylosporangium</taxon>
    </lineage>
</organism>
<gene>
    <name evidence="2" type="ORF">GCM10007977_066810</name>
</gene>
<comment type="caution">
    <text evidence="2">The sequence shown here is derived from an EMBL/GenBank/DDBJ whole genome shotgun (WGS) entry which is preliminary data.</text>
</comment>
<sequence length="134" mass="13905">MSALSRCDGASGPLSASNALLTEPAASSADETATHRQKLRASGLIRSAPAARQHCQALTRPSTGSGTQPASGASHQRRKAPASQPASTSTAPAPTSRDTVSRKGRTVSSPPTFPSPARRSIRRVIGRRPGDLRR</sequence>
<reference evidence="2" key="2">
    <citation type="submission" date="2020-09" db="EMBL/GenBank/DDBJ databases">
        <authorList>
            <person name="Sun Q."/>
            <person name="Ohkuma M."/>
        </authorList>
    </citation>
    <scope>NUCLEOTIDE SEQUENCE</scope>
    <source>
        <strain evidence="2">JCM 19831</strain>
    </source>
</reference>
<dbReference type="Proteomes" id="UP000642070">
    <property type="component" value="Unassembled WGS sequence"/>
</dbReference>
<proteinExistence type="predicted"/>
<reference evidence="2" key="1">
    <citation type="journal article" date="2014" name="Int. J. Syst. Evol. Microbiol.">
        <title>Complete genome sequence of Corynebacterium casei LMG S-19264T (=DSM 44701T), isolated from a smear-ripened cheese.</title>
        <authorList>
            <consortium name="US DOE Joint Genome Institute (JGI-PGF)"/>
            <person name="Walter F."/>
            <person name="Albersmeier A."/>
            <person name="Kalinowski J."/>
            <person name="Ruckert C."/>
        </authorList>
    </citation>
    <scope>NUCLEOTIDE SEQUENCE</scope>
    <source>
        <strain evidence="2">JCM 19831</strain>
    </source>
</reference>
<dbReference type="EMBL" id="BMPI01000038">
    <property type="protein sequence ID" value="GGM55751.1"/>
    <property type="molecule type" value="Genomic_DNA"/>
</dbReference>
<feature type="compositionally biased region" description="Low complexity" evidence="1">
    <location>
        <begin position="81"/>
        <end position="96"/>
    </location>
</feature>
<dbReference type="AlphaFoldDB" id="A0A917U533"/>
<protein>
    <submittedName>
        <fullName evidence="2">Uncharacterized protein</fullName>
    </submittedName>
</protein>
<feature type="compositionally biased region" description="Polar residues" evidence="1">
    <location>
        <begin position="59"/>
        <end position="74"/>
    </location>
</feature>
<keyword evidence="3" id="KW-1185">Reference proteome</keyword>
<accession>A0A917U533</accession>
<feature type="region of interest" description="Disordered" evidence="1">
    <location>
        <begin position="1"/>
        <end position="134"/>
    </location>
</feature>
<name>A0A917U533_9ACTN</name>